<gene>
    <name evidence="1" type="primary">ACER3</name>
</gene>
<reference evidence="1" key="1">
    <citation type="submission" date="2016-05" db="EMBL/GenBank/DDBJ databases">
        <authorList>
            <person name="Lavstsen T."/>
            <person name="Jespersen J.S."/>
        </authorList>
    </citation>
    <scope>NUCLEOTIDE SEQUENCE</scope>
    <source>
        <tissue evidence="1">Brain</tissue>
    </source>
</reference>
<feature type="non-terminal residue" evidence="1">
    <location>
        <position position="1"/>
    </location>
</feature>
<dbReference type="EMBL" id="HADX01005290">
    <property type="protein sequence ID" value="SBP27522.1"/>
    <property type="molecule type" value="Transcribed_RNA"/>
</dbReference>
<organism evidence="1">
    <name type="scientific">Iconisemion striatum</name>
    <dbReference type="NCBI Taxonomy" id="60296"/>
    <lineage>
        <taxon>Eukaryota</taxon>
        <taxon>Metazoa</taxon>
        <taxon>Chordata</taxon>
        <taxon>Craniata</taxon>
        <taxon>Vertebrata</taxon>
        <taxon>Euteleostomi</taxon>
        <taxon>Actinopterygii</taxon>
        <taxon>Neopterygii</taxon>
        <taxon>Teleostei</taxon>
        <taxon>Neoteleostei</taxon>
        <taxon>Acanthomorphata</taxon>
        <taxon>Ovalentaria</taxon>
        <taxon>Atherinomorphae</taxon>
        <taxon>Cyprinodontiformes</taxon>
        <taxon>Nothobranchiidae</taxon>
        <taxon>Iconisemion</taxon>
    </lineage>
</organism>
<proteinExistence type="predicted"/>
<name>A0A1A7YAJ7_9TELE</name>
<reference evidence="1" key="2">
    <citation type="submission" date="2016-06" db="EMBL/GenBank/DDBJ databases">
        <title>The genome of a short-lived fish provides insights into sex chromosome evolution and the genetic control of aging.</title>
        <authorList>
            <person name="Reichwald K."/>
            <person name="Felder M."/>
            <person name="Petzold A."/>
            <person name="Koch P."/>
            <person name="Groth M."/>
            <person name="Platzer M."/>
        </authorList>
    </citation>
    <scope>NUCLEOTIDE SEQUENCE</scope>
    <source>
        <tissue evidence="1">Brain</tissue>
    </source>
</reference>
<protein>
    <submittedName>
        <fullName evidence="1">Alkaline ceramidase 3</fullName>
    </submittedName>
</protein>
<sequence>GASVSPGHVWCSSGLSGAEIYFHCYMGVPMAQAAVLHLFRHLYVGVPAVEHRQHLLRLIKSQQTNAASWCWCWSLDTVPRLVAHFHWSWILPAHSSQLANQSNLPQVQTKSEVSVWSLAHAAHRTTEEELK</sequence>
<accession>A0A1A7YAJ7</accession>
<evidence type="ECO:0000313" key="1">
    <source>
        <dbReference type="EMBL" id="SBP27522.1"/>
    </source>
</evidence>
<dbReference type="AlphaFoldDB" id="A0A1A7YAJ7"/>